<evidence type="ECO:0000256" key="3">
    <source>
        <dbReference type="ARBA" id="ARBA00022729"/>
    </source>
</evidence>
<keyword evidence="5 10" id="KW-0472">Membrane</keyword>
<accession>A0A6J2R5I3</accession>
<organism evidence="12 13">
    <name type="scientific">Cottoperca gobio</name>
    <name type="common">Frogmouth</name>
    <name type="synonym">Aphritis gobio</name>
    <dbReference type="NCBI Taxonomy" id="56716"/>
    <lineage>
        <taxon>Eukaryota</taxon>
        <taxon>Metazoa</taxon>
        <taxon>Chordata</taxon>
        <taxon>Craniata</taxon>
        <taxon>Vertebrata</taxon>
        <taxon>Euteleostomi</taxon>
        <taxon>Actinopterygii</taxon>
        <taxon>Neopterygii</taxon>
        <taxon>Teleostei</taxon>
        <taxon>Neoteleostei</taxon>
        <taxon>Acanthomorphata</taxon>
        <taxon>Eupercaria</taxon>
        <taxon>Perciformes</taxon>
        <taxon>Notothenioidei</taxon>
        <taxon>Bovichtidae</taxon>
        <taxon>Cottoperca</taxon>
    </lineage>
</organism>
<evidence type="ECO:0000256" key="2">
    <source>
        <dbReference type="ARBA" id="ARBA00022692"/>
    </source>
</evidence>
<evidence type="ECO:0000256" key="1">
    <source>
        <dbReference type="ARBA" id="ARBA00004479"/>
    </source>
</evidence>
<evidence type="ECO:0000256" key="6">
    <source>
        <dbReference type="ARBA" id="ARBA00023157"/>
    </source>
</evidence>
<dbReference type="GO" id="GO:0050852">
    <property type="term" value="P:T cell receptor signaling pathway"/>
    <property type="evidence" value="ECO:0007669"/>
    <property type="project" value="TreeGrafter"/>
</dbReference>
<keyword evidence="7" id="KW-0325">Glycoprotein</keyword>
<evidence type="ECO:0000313" key="12">
    <source>
        <dbReference type="Proteomes" id="UP000504630"/>
    </source>
</evidence>
<feature type="transmembrane region" description="Helical" evidence="10">
    <location>
        <begin position="162"/>
        <end position="188"/>
    </location>
</feature>
<evidence type="ECO:0000313" key="13">
    <source>
        <dbReference type="RefSeq" id="XP_029305436.1"/>
    </source>
</evidence>
<feature type="region of interest" description="Disordered" evidence="9">
    <location>
        <begin position="197"/>
        <end position="224"/>
    </location>
</feature>
<reference evidence="13" key="1">
    <citation type="submission" date="2025-08" db="UniProtKB">
        <authorList>
            <consortium name="RefSeq"/>
        </authorList>
    </citation>
    <scope>IDENTIFICATION</scope>
</reference>
<dbReference type="PANTHER" id="PTHR11494:SF9">
    <property type="entry name" value="SI:DKEY-1H24.6"/>
    <property type="match status" value="1"/>
</dbReference>
<evidence type="ECO:0000256" key="5">
    <source>
        <dbReference type="ARBA" id="ARBA00023136"/>
    </source>
</evidence>
<protein>
    <submittedName>
        <fullName evidence="13">Uncharacterized protein LOC115019885 isoform X1</fullName>
    </submittedName>
</protein>
<keyword evidence="3 11" id="KW-0732">Signal</keyword>
<keyword evidence="2 10" id="KW-0812">Transmembrane</keyword>
<feature type="chain" id="PRO_5026668288" evidence="11">
    <location>
        <begin position="19"/>
        <end position="224"/>
    </location>
</feature>
<dbReference type="Gene3D" id="2.60.40.10">
    <property type="entry name" value="Immunoglobulins"/>
    <property type="match status" value="1"/>
</dbReference>
<keyword evidence="8" id="KW-0393">Immunoglobulin domain</keyword>
<evidence type="ECO:0000256" key="8">
    <source>
        <dbReference type="ARBA" id="ARBA00023319"/>
    </source>
</evidence>
<keyword evidence="12" id="KW-1185">Reference proteome</keyword>
<dbReference type="SUPFAM" id="SSF48726">
    <property type="entry name" value="Immunoglobulin"/>
    <property type="match status" value="1"/>
</dbReference>
<gene>
    <name evidence="13" type="primary">LOC115019885</name>
</gene>
<dbReference type="InterPro" id="IPR036179">
    <property type="entry name" value="Ig-like_dom_sf"/>
</dbReference>
<dbReference type="GO" id="GO:0009897">
    <property type="term" value="C:external side of plasma membrane"/>
    <property type="evidence" value="ECO:0007669"/>
    <property type="project" value="TreeGrafter"/>
</dbReference>
<dbReference type="RefSeq" id="XP_029305436.1">
    <property type="nucleotide sequence ID" value="XM_029449576.1"/>
</dbReference>
<feature type="signal peptide" evidence="11">
    <location>
        <begin position="1"/>
        <end position="18"/>
    </location>
</feature>
<proteinExistence type="predicted"/>
<evidence type="ECO:0000256" key="11">
    <source>
        <dbReference type="SAM" id="SignalP"/>
    </source>
</evidence>
<dbReference type="PANTHER" id="PTHR11494">
    <property type="entry name" value="CYTOTOXIC T-LYMPHOCYTE PROTEIN"/>
    <property type="match status" value="1"/>
</dbReference>
<evidence type="ECO:0000256" key="4">
    <source>
        <dbReference type="ARBA" id="ARBA00022989"/>
    </source>
</evidence>
<dbReference type="OrthoDB" id="8654606at2759"/>
<feature type="compositionally biased region" description="Basic residues" evidence="9">
    <location>
        <begin position="208"/>
        <end position="224"/>
    </location>
</feature>
<dbReference type="InterPro" id="IPR040216">
    <property type="entry name" value="CTLA4/CD28"/>
</dbReference>
<name>A0A6J2R5I3_COTGO</name>
<dbReference type="InterPro" id="IPR013783">
    <property type="entry name" value="Ig-like_fold"/>
</dbReference>
<sequence>MRAFWMFVILLSCRLSHATKSQSIHACKSQLKTLCVPAGDNVPVPCPNVTAEDVTFNLLKDDEVIHNHTCIRDKTSQTCKSQKTRVAVELHGENISVTFMLPGVNASSYGVYRCEGIVMFPPPYKKVSSTVLILVLVEGHQCKFNKDHSKPKTGGDQKDGFLWIWILGLVLLGIYSVTVTVIAGVILVKWRRSDSQSDYMNTKPKAPRDRKKKGWVQHPIPRHF</sequence>
<dbReference type="Proteomes" id="UP000504630">
    <property type="component" value="Chromosome 2"/>
</dbReference>
<keyword evidence="6" id="KW-1015">Disulfide bond</keyword>
<dbReference type="InParanoid" id="A0A6J2R5I3"/>
<keyword evidence="4 10" id="KW-1133">Transmembrane helix</keyword>
<dbReference type="AlphaFoldDB" id="A0A6J2R5I3"/>
<dbReference type="GeneID" id="115019885"/>
<dbReference type="KEGG" id="cgob:115019885"/>
<comment type="subcellular location">
    <subcellularLocation>
        <location evidence="1">Membrane</location>
        <topology evidence="1">Single-pass type I membrane protein</topology>
    </subcellularLocation>
</comment>
<dbReference type="GO" id="GO:0042129">
    <property type="term" value="P:regulation of T cell proliferation"/>
    <property type="evidence" value="ECO:0007669"/>
    <property type="project" value="InterPro"/>
</dbReference>
<evidence type="ECO:0000256" key="7">
    <source>
        <dbReference type="ARBA" id="ARBA00023180"/>
    </source>
</evidence>
<evidence type="ECO:0000256" key="10">
    <source>
        <dbReference type="SAM" id="Phobius"/>
    </source>
</evidence>
<evidence type="ECO:0000256" key="9">
    <source>
        <dbReference type="SAM" id="MobiDB-lite"/>
    </source>
</evidence>